<evidence type="ECO:0000313" key="2">
    <source>
        <dbReference type="EMBL" id="EAU83181.1"/>
    </source>
</evidence>
<dbReference type="RefSeq" id="XP_001838672.1">
    <property type="nucleotide sequence ID" value="XM_001838620.1"/>
</dbReference>
<accession>A8P438</accession>
<protein>
    <submittedName>
        <fullName evidence="2">Uncharacterized protein</fullName>
    </submittedName>
</protein>
<proteinExistence type="predicted"/>
<dbReference type="InParanoid" id="A8P438"/>
<feature type="compositionally biased region" description="Basic and acidic residues" evidence="1">
    <location>
        <begin position="1"/>
        <end position="15"/>
    </location>
</feature>
<gene>
    <name evidence="2" type="ORF">CC1G_07863</name>
</gene>
<dbReference type="GeneID" id="6015265"/>
<dbReference type="AlphaFoldDB" id="A8P438"/>
<keyword evidence="3" id="KW-1185">Reference proteome</keyword>
<dbReference type="VEuPathDB" id="FungiDB:CC1G_07863"/>
<feature type="region of interest" description="Disordered" evidence="1">
    <location>
        <begin position="1"/>
        <end position="77"/>
    </location>
</feature>
<feature type="compositionally biased region" description="Polar residues" evidence="1">
    <location>
        <begin position="148"/>
        <end position="158"/>
    </location>
</feature>
<dbReference type="Proteomes" id="UP000001861">
    <property type="component" value="Unassembled WGS sequence"/>
</dbReference>
<feature type="region of interest" description="Disordered" evidence="1">
    <location>
        <begin position="138"/>
        <end position="176"/>
    </location>
</feature>
<organism evidence="2 3">
    <name type="scientific">Coprinopsis cinerea (strain Okayama-7 / 130 / ATCC MYA-4618 / FGSC 9003)</name>
    <name type="common">Inky cap fungus</name>
    <name type="synonym">Hormographiella aspergillata</name>
    <dbReference type="NCBI Taxonomy" id="240176"/>
    <lineage>
        <taxon>Eukaryota</taxon>
        <taxon>Fungi</taxon>
        <taxon>Dikarya</taxon>
        <taxon>Basidiomycota</taxon>
        <taxon>Agaricomycotina</taxon>
        <taxon>Agaricomycetes</taxon>
        <taxon>Agaricomycetidae</taxon>
        <taxon>Agaricales</taxon>
        <taxon>Agaricineae</taxon>
        <taxon>Psathyrellaceae</taxon>
        <taxon>Coprinopsis</taxon>
    </lineage>
</organism>
<comment type="caution">
    <text evidence="2">The sequence shown here is derived from an EMBL/GenBank/DDBJ whole genome shotgun (WGS) entry which is preliminary data.</text>
</comment>
<evidence type="ECO:0000313" key="3">
    <source>
        <dbReference type="Proteomes" id="UP000001861"/>
    </source>
</evidence>
<evidence type="ECO:0000256" key="1">
    <source>
        <dbReference type="SAM" id="MobiDB-lite"/>
    </source>
</evidence>
<name>A8P438_COPC7</name>
<reference evidence="2 3" key="1">
    <citation type="journal article" date="2010" name="Proc. Natl. Acad. Sci. U.S.A.">
        <title>Insights into evolution of multicellular fungi from the assembled chromosomes of the mushroom Coprinopsis cinerea (Coprinus cinereus).</title>
        <authorList>
            <person name="Stajich J.E."/>
            <person name="Wilke S.K."/>
            <person name="Ahren D."/>
            <person name="Au C.H."/>
            <person name="Birren B.W."/>
            <person name="Borodovsky M."/>
            <person name="Burns C."/>
            <person name="Canback B."/>
            <person name="Casselton L.A."/>
            <person name="Cheng C.K."/>
            <person name="Deng J."/>
            <person name="Dietrich F.S."/>
            <person name="Fargo D.C."/>
            <person name="Farman M.L."/>
            <person name="Gathman A.C."/>
            <person name="Goldberg J."/>
            <person name="Guigo R."/>
            <person name="Hoegger P.J."/>
            <person name="Hooker J.B."/>
            <person name="Huggins A."/>
            <person name="James T.Y."/>
            <person name="Kamada T."/>
            <person name="Kilaru S."/>
            <person name="Kodira C."/>
            <person name="Kues U."/>
            <person name="Kupfer D."/>
            <person name="Kwan H.S."/>
            <person name="Lomsadze A."/>
            <person name="Li W."/>
            <person name="Lilly W.W."/>
            <person name="Ma L.J."/>
            <person name="Mackey A.J."/>
            <person name="Manning G."/>
            <person name="Martin F."/>
            <person name="Muraguchi H."/>
            <person name="Natvig D.O."/>
            <person name="Palmerini H."/>
            <person name="Ramesh M.A."/>
            <person name="Rehmeyer C.J."/>
            <person name="Roe B.A."/>
            <person name="Shenoy N."/>
            <person name="Stanke M."/>
            <person name="Ter-Hovhannisyan V."/>
            <person name="Tunlid A."/>
            <person name="Velagapudi R."/>
            <person name="Vision T.J."/>
            <person name="Zeng Q."/>
            <person name="Zolan M.E."/>
            <person name="Pukkila P.J."/>
        </authorList>
    </citation>
    <scope>NUCLEOTIDE SEQUENCE [LARGE SCALE GENOMIC DNA]</scope>
    <source>
        <strain evidence="3">Okayama-7 / 130 / ATCC MYA-4618 / FGSC 9003</strain>
    </source>
</reference>
<sequence length="276" mass="29455">MANEFKEMHSHRDGDTTIESFTVTDENARNEESDISNENNTPIRTEELIRRRRSTPIRATATGSKAVACGGPAPRALSSSTTVAAASANWGGTRHRAGSLGIQQRASVGGLAIRQKGAVVVVPSRTTAAGAKTKRELRNLDVRAGSREPSTSPAQTADSEAGLVRARAPGGGKERGRKAIQVRRRFYAVSPKTNAVVHEIAPIANPKDNSSYSSTFNPIHAPWPGLGGPIPALLMRDPDSRRLWAIGTSGEILEDIRPAVAVADVSEAQRRLRSTV</sequence>
<dbReference type="EMBL" id="AACS02000004">
    <property type="protein sequence ID" value="EAU83181.1"/>
    <property type="molecule type" value="Genomic_DNA"/>
</dbReference>
<dbReference type="KEGG" id="cci:CC1G_07863"/>